<dbReference type="EMBL" id="MCGN01000003">
    <property type="protein sequence ID" value="ORY98988.1"/>
    <property type="molecule type" value="Genomic_DNA"/>
</dbReference>
<dbReference type="Pfam" id="PF07859">
    <property type="entry name" value="Abhydrolase_3"/>
    <property type="match status" value="1"/>
</dbReference>
<keyword evidence="1 4" id="KW-0378">Hydrolase</keyword>
<dbReference type="Gene3D" id="3.40.50.1820">
    <property type="entry name" value="alpha/beta hydrolase"/>
    <property type="match status" value="1"/>
</dbReference>
<protein>
    <submittedName>
        <fullName evidence="4">Alpha/Beta hydrolase protein</fullName>
    </submittedName>
</protein>
<accession>A0A1X2HIV7</accession>
<evidence type="ECO:0000313" key="5">
    <source>
        <dbReference type="Proteomes" id="UP000242180"/>
    </source>
</evidence>
<evidence type="ECO:0000313" key="4">
    <source>
        <dbReference type="EMBL" id="ORY98988.1"/>
    </source>
</evidence>
<organism evidence="4 5">
    <name type="scientific">Syncephalastrum racemosum</name>
    <name type="common">Filamentous fungus</name>
    <dbReference type="NCBI Taxonomy" id="13706"/>
    <lineage>
        <taxon>Eukaryota</taxon>
        <taxon>Fungi</taxon>
        <taxon>Fungi incertae sedis</taxon>
        <taxon>Mucoromycota</taxon>
        <taxon>Mucoromycotina</taxon>
        <taxon>Mucoromycetes</taxon>
        <taxon>Mucorales</taxon>
        <taxon>Syncephalastraceae</taxon>
        <taxon>Syncephalastrum</taxon>
    </lineage>
</organism>
<dbReference type="InParanoid" id="A0A1X2HIV7"/>
<reference evidence="4 5" key="1">
    <citation type="submission" date="2016-07" db="EMBL/GenBank/DDBJ databases">
        <title>Pervasive Adenine N6-methylation of Active Genes in Fungi.</title>
        <authorList>
            <consortium name="DOE Joint Genome Institute"/>
            <person name="Mondo S.J."/>
            <person name="Dannebaum R.O."/>
            <person name="Kuo R.C."/>
            <person name="Labutti K."/>
            <person name="Haridas S."/>
            <person name="Kuo A."/>
            <person name="Salamov A."/>
            <person name="Ahrendt S.R."/>
            <person name="Lipzen A."/>
            <person name="Sullivan W."/>
            <person name="Andreopoulos W.B."/>
            <person name="Clum A."/>
            <person name="Lindquist E."/>
            <person name="Daum C."/>
            <person name="Ramamoorthy G.K."/>
            <person name="Gryganskyi A."/>
            <person name="Culley D."/>
            <person name="Magnuson J.K."/>
            <person name="James T.Y."/>
            <person name="O'Malley M.A."/>
            <person name="Stajich J.E."/>
            <person name="Spatafora J.W."/>
            <person name="Visel A."/>
            <person name="Grigoriev I.V."/>
        </authorList>
    </citation>
    <scope>NUCLEOTIDE SEQUENCE [LARGE SCALE GENOMIC DNA]</scope>
    <source>
        <strain evidence="4 5">NRRL 2496</strain>
    </source>
</reference>
<dbReference type="InterPro" id="IPR013094">
    <property type="entry name" value="AB_hydrolase_3"/>
</dbReference>
<dbReference type="STRING" id="13706.A0A1X2HIV7"/>
<evidence type="ECO:0000256" key="2">
    <source>
        <dbReference type="SAM" id="MobiDB-lite"/>
    </source>
</evidence>
<evidence type="ECO:0000259" key="3">
    <source>
        <dbReference type="Pfam" id="PF07859"/>
    </source>
</evidence>
<evidence type="ECO:0000256" key="1">
    <source>
        <dbReference type="ARBA" id="ARBA00022801"/>
    </source>
</evidence>
<dbReference type="SUPFAM" id="SSF53474">
    <property type="entry name" value="alpha/beta-Hydrolases"/>
    <property type="match status" value="1"/>
</dbReference>
<name>A0A1X2HIV7_SYNRA</name>
<dbReference type="PANTHER" id="PTHR48081">
    <property type="entry name" value="AB HYDROLASE SUPERFAMILY PROTEIN C4A8.06C"/>
    <property type="match status" value="1"/>
</dbReference>
<keyword evidence="5" id="KW-1185">Reference proteome</keyword>
<dbReference type="GO" id="GO:0016787">
    <property type="term" value="F:hydrolase activity"/>
    <property type="evidence" value="ECO:0007669"/>
    <property type="project" value="UniProtKB-KW"/>
</dbReference>
<dbReference type="AlphaFoldDB" id="A0A1X2HIV7"/>
<dbReference type="InterPro" id="IPR029058">
    <property type="entry name" value="AB_hydrolase_fold"/>
</dbReference>
<comment type="caution">
    <text evidence="4">The sequence shown here is derived from an EMBL/GenBank/DDBJ whole genome shotgun (WGS) entry which is preliminary data.</text>
</comment>
<feature type="region of interest" description="Disordered" evidence="2">
    <location>
        <begin position="391"/>
        <end position="443"/>
    </location>
</feature>
<feature type="domain" description="Alpha/beta hydrolase fold-3" evidence="3">
    <location>
        <begin position="86"/>
        <end position="314"/>
    </location>
</feature>
<gene>
    <name evidence="4" type="ORF">BCR43DRAFT_488537</name>
</gene>
<dbReference type="InterPro" id="IPR050300">
    <property type="entry name" value="GDXG_lipolytic_enzyme"/>
</dbReference>
<feature type="compositionally biased region" description="Low complexity" evidence="2">
    <location>
        <begin position="391"/>
        <end position="402"/>
    </location>
</feature>
<sequence>MDNIRSLLKKSPTPIIVQTLRTTLTLPQKVAYGLIEEMSTPTFAQKKWIKRIANSYWKGALIGEGMEQTSDAEAIRRLRKADLVIFEVHGGGFRVGSCTMYMDAFINWLNVLKEKHGLDAVIMSVEYGLAPKYKYPEPLHHVLKAYQHLTQDLHIPGWKIIVSGDSAGFALCLESLIRFYAPALLDDLDAPRTNFDTDLPAGIVASSPLLTPETSSASWEAFEKTDLVSQSLAKLVFKEYLDYPNVDPDTLPLLRLSKIRHGFNRFMGKNALVFVGEKEVMRDDIMVLADAVENDKESNIKLRICKENMVHDWFLIREIVSRKNKVMLEQYDEVFADFCAYSVAEAAEDVAAAKKNKHLSQLSVDVSPALSSMVEKAHNEKENGMRLNEADAQATAEAANQDETIDETVPESFPEVPGKEKNLVASEQQQQQQPPMNAALVVP</sequence>
<dbReference type="PANTHER" id="PTHR48081:SF8">
    <property type="entry name" value="ALPHA_BETA HYDROLASE FOLD-3 DOMAIN-CONTAINING PROTEIN-RELATED"/>
    <property type="match status" value="1"/>
</dbReference>
<proteinExistence type="predicted"/>
<dbReference type="Proteomes" id="UP000242180">
    <property type="component" value="Unassembled WGS sequence"/>
</dbReference>
<dbReference type="OMA" id="MESFISW"/>
<dbReference type="OrthoDB" id="408631at2759"/>